<protein>
    <recommendedName>
        <fullName evidence="16">Palmitoyltransferase</fullName>
        <ecNumber evidence="16">2.3.1.225</ecNumber>
    </recommendedName>
</protein>
<sequence length="277" mass="31849">MDFLWLFIFYVIFLVLGVSTFCFLSGRSTSGLDGALHRAEQVISRVAPVWLQRCFHTRSGAFVLLHLVLDVLVFAEYTWEVVDYSLEMEINWILVFLPYVLITGNLYFYYKCCTSDPGRVTKQNEAFYIRVYEYDEIMFHHSNECPTCHLMKPARSKHCGVCGSCIHRFDHHCVWVNNCIGALNIRHFLLYLLSLSLTVACLAAVFTAFLLQVVLLSHMMTAAYVDSRGHEEIASLAYVIQHLFLTFPRIVFTLGFLLLLVLFLGGLHVLRLVPVHH</sequence>
<keyword evidence="7 16" id="KW-0812">Transmembrane</keyword>
<evidence type="ECO:0000256" key="13">
    <source>
        <dbReference type="ARBA" id="ARBA00023288"/>
    </source>
</evidence>
<evidence type="ECO:0000256" key="5">
    <source>
        <dbReference type="ARBA" id="ARBA00022475"/>
    </source>
</evidence>
<accession>A0ABN9KQR9</accession>
<keyword evidence="11 16" id="KW-0472">Membrane</keyword>
<feature type="transmembrane region" description="Helical" evidence="16">
    <location>
        <begin position="6"/>
        <end position="24"/>
    </location>
</feature>
<keyword evidence="9 16" id="KW-1133">Transmembrane helix</keyword>
<evidence type="ECO:0000256" key="16">
    <source>
        <dbReference type="RuleBase" id="RU079119"/>
    </source>
</evidence>
<comment type="caution">
    <text evidence="18">The sequence shown here is derived from an EMBL/GenBank/DDBJ whole genome shotgun (WGS) entry which is preliminary data.</text>
</comment>
<feature type="transmembrane region" description="Helical" evidence="16">
    <location>
        <begin position="250"/>
        <end position="273"/>
    </location>
</feature>
<keyword evidence="12" id="KW-0564">Palmitate</keyword>
<evidence type="ECO:0000256" key="9">
    <source>
        <dbReference type="ARBA" id="ARBA00022989"/>
    </source>
</evidence>
<evidence type="ECO:0000256" key="11">
    <source>
        <dbReference type="ARBA" id="ARBA00023136"/>
    </source>
</evidence>
<dbReference type="InterPro" id="IPR001594">
    <property type="entry name" value="Palmitoyltrfase_DHHC"/>
</dbReference>
<evidence type="ECO:0000256" key="1">
    <source>
        <dbReference type="ARBA" id="ARBA00004477"/>
    </source>
</evidence>
<keyword evidence="8" id="KW-0256">Endoplasmic reticulum</keyword>
<evidence type="ECO:0000259" key="17">
    <source>
        <dbReference type="Pfam" id="PF01529"/>
    </source>
</evidence>
<feature type="transmembrane region" description="Helical" evidence="16">
    <location>
        <begin position="188"/>
        <end position="211"/>
    </location>
</feature>
<feature type="transmembrane region" description="Helical" evidence="16">
    <location>
        <begin position="61"/>
        <end position="79"/>
    </location>
</feature>
<dbReference type="PANTHER" id="PTHR22883">
    <property type="entry name" value="ZINC FINGER DHHC DOMAIN CONTAINING PROTEIN"/>
    <property type="match status" value="1"/>
</dbReference>
<evidence type="ECO:0000256" key="14">
    <source>
        <dbReference type="ARBA" id="ARBA00023315"/>
    </source>
</evidence>
<reference evidence="18" key="1">
    <citation type="submission" date="2023-07" db="EMBL/GenBank/DDBJ databases">
        <authorList>
            <person name="Stuckert A."/>
        </authorList>
    </citation>
    <scope>NUCLEOTIDE SEQUENCE</scope>
</reference>
<keyword evidence="10" id="KW-0333">Golgi apparatus</keyword>
<keyword evidence="13" id="KW-0449">Lipoprotein</keyword>
<name>A0ABN9KQR9_9NEOB</name>
<comment type="catalytic activity">
    <reaction evidence="15">
        <text>L-cysteinyl-[protein] + hexadecanoyl-CoA = S-hexadecanoyl-L-cysteinyl-[protein] + CoA</text>
        <dbReference type="Rhea" id="RHEA:36683"/>
        <dbReference type="Rhea" id="RHEA-COMP:10131"/>
        <dbReference type="Rhea" id="RHEA-COMP:11032"/>
        <dbReference type="ChEBI" id="CHEBI:29950"/>
        <dbReference type="ChEBI" id="CHEBI:57287"/>
        <dbReference type="ChEBI" id="CHEBI:57379"/>
        <dbReference type="ChEBI" id="CHEBI:74151"/>
        <dbReference type="EC" id="2.3.1.225"/>
    </reaction>
    <physiologicalReaction direction="left-to-right" evidence="15">
        <dbReference type="Rhea" id="RHEA:36684"/>
    </physiologicalReaction>
</comment>
<dbReference type="Pfam" id="PF01529">
    <property type="entry name" value="DHHC"/>
    <property type="match status" value="1"/>
</dbReference>
<evidence type="ECO:0000313" key="19">
    <source>
        <dbReference type="Proteomes" id="UP001176940"/>
    </source>
</evidence>
<dbReference type="PROSITE" id="PS50216">
    <property type="entry name" value="DHHC"/>
    <property type="match status" value="1"/>
</dbReference>
<keyword evidence="14 16" id="KW-0012">Acyltransferase</keyword>
<comment type="subcellular location">
    <subcellularLocation>
        <location evidence="2">Cell membrane</location>
        <topology evidence="2">Multi-pass membrane protein</topology>
    </subcellularLocation>
    <subcellularLocation>
        <location evidence="1">Endoplasmic reticulum membrane</location>
        <topology evidence="1">Multi-pass membrane protein</topology>
    </subcellularLocation>
    <subcellularLocation>
        <location evidence="3">Golgi apparatus membrane</location>
        <topology evidence="3">Multi-pass membrane protein</topology>
    </subcellularLocation>
</comment>
<keyword evidence="5" id="KW-1003">Cell membrane</keyword>
<evidence type="ECO:0000256" key="4">
    <source>
        <dbReference type="ARBA" id="ARBA00008574"/>
    </source>
</evidence>
<keyword evidence="19" id="KW-1185">Reference proteome</keyword>
<organism evidence="18 19">
    <name type="scientific">Ranitomeya imitator</name>
    <name type="common">mimic poison frog</name>
    <dbReference type="NCBI Taxonomy" id="111125"/>
    <lineage>
        <taxon>Eukaryota</taxon>
        <taxon>Metazoa</taxon>
        <taxon>Chordata</taxon>
        <taxon>Craniata</taxon>
        <taxon>Vertebrata</taxon>
        <taxon>Euteleostomi</taxon>
        <taxon>Amphibia</taxon>
        <taxon>Batrachia</taxon>
        <taxon>Anura</taxon>
        <taxon>Neobatrachia</taxon>
        <taxon>Hyloidea</taxon>
        <taxon>Dendrobatidae</taxon>
        <taxon>Dendrobatinae</taxon>
        <taxon>Ranitomeya</taxon>
    </lineage>
</organism>
<dbReference type="InterPro" id="IPR039859">
    <property type="entry name" value="PFA4/ZDH16/20/ERF2-like"/>
</dbReference>
<keyword evidence="6 16" id="KW-0808">Transferase</keyword>
<dbReference type="Proteomes" id="UP001176940">
    <property type="component" value="Unassembled WGS sequence"/>
</dbReference>
<evidence type="ECO:0000256" key="8">
    <source>
        <dbReference type="ARBA" id="ARBA00022824"/>
    </source>
</evidence>
<dbReference type="PANTHER" id="PTHR22883:SF466">
    <property type="entry name" value="PALMITOYLTRANSFERASE ZDHHC4"/>
    <property type="match status" value="1"/>
</dbReference>
<comment type="domain">
    <text evidence="16">The DHHC domain is required for palmitoyltransferase activity.</text>
</comment>
<evidence type="ECO:0000256" key="12">
    <source>
        <dbReference type="ARBA" id="ARBA00023139"/>
    </source>
</evidence>
<proteinExistence type="inferred from homology"/>
<feature type="transmembrane region" description="Helical" evidence="16">
    <location>
        <begin position="91"/>
        <end position="110"/>
    </location>
</feature>
<comment type="similarity">
    <text evidence="4 16">Belongs to the DHHC palmitoyltransferase family.</text>
</comment>
<gene>
    <name evidence="18" type="ORF">RIMI_LOCUS41040</name>
</gene>
<evidence type="ECO:0000256" key="6">
    <source>
        <dbReference type="ARBA" id="ARBA00022679"/>
    </source>
</evidence>
<dbReference type="EMBL" id="CAUEEQ010000002">
    <property type="protein sequence ID" value="CAJ0915378.1"/>
    <property type="molecule type" value="Genomic_DNA"/>
</dbReference>
<dbReference type="EC" id="2.3.1.225" evidence="16"/>
<feature type="domain" description="Palmitoyltransferase DHHC" evidence="17">
    <location>
        <begin position="140"/>
        <end position="252"/>
    </location>
</feature>
<evidence type="ECO:0000256" key="10">
    <source>
        <dbReference type="ARBA" id="ARBA00023034"/>
    </source>
</evidence>
<evidence type="ECO:0000256" key="2">
    <source>
        <dbReference type="ARBA" id="ARBA00004651"/>
    </source>
</evidence>
<evidence type="ECO:0000313" key="18">
    <source>
        <dbReference type="EMBL" id="CAJ0915378.1"/>
    </source>
</evidence>
<evidence type="ECO:0000256" key="7">
    <source>
        <dbReference type="ARBA" id="ARBA00022692"/>
    </source>
</evidence>
<evidence type="ECO:0000256" key="15">
    <source>
        <dbReference type="ARBA" id="ARBA00047790"/>
    </source>
</evidence>
<evidence type="ECO:0000256" key="3">
    <source>
        <dbReference type="ARBA" id="ARBA00004653"/>
    </source>
</evidence>